<reference evidence="5 6" key="2">
    <citation type="submission" date="2018-03" db="EMBL/GenBank/DDBJ databases">
        <title>Cross-interface Injection: A General Nanoliter Liquid Handling Method Applied to Single Cells Genome Amplification Automated Nanoliter Liquid Handling Applied to Single Cell Multiple Displacement Amplification.</title>
        <authorList>
            <person name="Yun J."/>
            <person name="Xu P."/>
            <person name="Xu J."/>
            <person name="Dai X."/>
            <person name="Wang Y."/>
            <person name="Zheng X."/>
            <person name="Cao C."/>
            <person name="Yi Q."/>
            <person name="Zhu Y."/>
            <person name="Wang L."/>
            <person name="Dong Z."/>
            <person name="Huang Y."/>
            <person name="Huang L."/>
            <person name="Du W."/>
        </authorList>
    </citation>
    <scope>NUCLEOTIDE SEQUENCE [LARGE SCALE GENOMIC DNA]</scope>
    <source>
        <strain evidence="5 6">Z-D1-2</strain>
    </source>
</reference>
<reference evidence="4" key="4">
    <citation type="submission" date="2024-05" db="EMBL/GenBank/DDBJ databases">
        <authorList>
            <person name="Sun Q."/>
            <person name="Zhou Y."/>
        </authorList>
    </citation>
    <scope>NUCLEOTIDE SEQUENCE</scope>
    <source>
        <strain evidence="4">CGMCC 1.10832</strain>
    </source>
</reference>
<accession>A0A2T4DQ44</accession>
<protein>
    <submittedName>
        <fullName evidence="4">ACP phosphodiesterase</fullName>
    </submittedName>
    <submittedName>
        <fullName evidence="5">DUF479 domain-containing protein</fullName>
    </submittedName>
</protein>
<evidence type="ECO:0000256" key="3">
    <source>
        <dbReference type="ARBA" id="ARBA00023098"/>
    </source>
</evidence>
<dbReference type="RefSeq" id="WP_188466791.1">
    <property type="nucleotide sequence ID" value="NZ_BAABHU010000014.1"/>
</dbReference>
<name>A0A2T4DQ44_9BACT</name>
<dbReference type="Proteomes" id="UP000240608">
    <property type="component" value="Unassembled WGS sequence"/>
</dbReference>
<keyword evidence="3" id="KW-0443">Lipid metabolism</keyword>
<dbReference type="Pfam" id="PF04336">
    <property type="entry name" value="ACP_PD"/>
    <property type="match status" value="1"/>
</dbReference>
<comment type="caution">
    <text evidence="5">The sequence shown here is derived from an EMBL/GenBank/DDBJ whole genome shotgun (WGS) entry which is preliminary data.</text>
</comment>
<reference evidence="4" key="1">
    <citation type="journal article" date="2014" name="Int. J. Syst. Evol. Microbiol.">
        <title>Complete genome of a new Firmicutes species belonging to the dominant human colonic microbiota ('Ruminococcus bicirculans') reveals two chromosomes and a selective capacity to utilize plant glucans.</title>
        <authorList>
            <consortium name="NISC Comparative Sequencing Program"/>
            <person name="Wegmann U."/>
            <person name="Louis P."/>
            <person name="Goesmann A."/>
            <person name="Henrissat B."/>
            <person name="Duncan S.H."/>
            <person name="Flint H.J."/>
        </authorList>
    </citation>
    <scope>NUCLEOTIDE SEQUENCE</scope>
    <source>
        <strain evidence="4">CGMCC 1.10832</strain>
    </source>
</reference>
<reference evidence="7" key="3">
    <citation type="journal article" date="2019" name="Int. J. Syst. Evol. Microbiol.">
        <title>The Global Catalogue of Microorganisms (GCM) 10K type strain sequencing project: providing services to taxonomists for standard genome sequencing and annotation.</title>
        <authorList>
            <consortium name="The Broad Institute Genomics Platform"/>
            <consortium name="The Broad Institute Genome Sequencing Center for Infectious Disease"/>
            <person name="Wu L."/>
            <person name="Ma J."/>
        </authorList>
    </citation>
    <scope>NUCLEOTIDE SEQUENCE [LARGE SCALE GENOMIC DNA]</scope>
    <source>
        <strain evidence="7">CGMCC 1.10832</strain>
    </source>
</reference>
<keyword evidence="2" id="KW-0378">Hydrolase</keyword>
<dbReference type="PANTHER" id="PTHR38764:SF1">
    <property type="entry name" value="ACYL CARRIER PROTEIN PHOSPHODIESTERASE"/>
    <property type="match status" value="1"/>
</dbReference>
<evidence type="ECO:0000313" key="4">
    <source>
        <dbReference type="EMBL" id="GGC49536.1"/>
    </source>
</evidence>
<sequence>MNFLAHLYLSNNNSELAIGNFIADFIKGSGFEDYSDTIKTGILLHRSIDEYTDNHPIVLKSKKRLQPIYRHYSGVIVDIYYDHFLALDWYKYSSIELRKFVDNHYELLTKQKAILPKRTQHMLPHMIAHDWLFNYQFFDGIQRVMQGMASRTKFNSKMDQSINELKLYHDEFRIEFHEFFPDLIQHVQQTIKILNP</sequence>
<evidence type="ECO:0000313" key="7">
    <source>
        <dbReference type="Proteomes" id="UP000636010"/>
    </source>
</evidence>
<keyword evidence="7" id="KW-1185">Reference proteome</keyword>
<gene>
    <name evidence="5" type="ORF">C9994_09605</name>
    <name evidence="4" type="ORF">GCM10011506_38970</name>
</gene>
<proteinExistence type="predicted"/>
<evidence type="ECO:0000256" key="2">
    <source>
        <dbReference type="ARBA" id="ARBA00022801"/>
    </source>
</evidence>
<evidence type="ECO:0000313" key="6">
    <source>
        <dbReference type="Proteomes" id="UP000240608"/>
    </source>
</evidence>
<evidence type="ECO:0000313" key="5">
    <source>
        <dbReference type="EMBL" id="PTB95939.1"/>
    </source>
</evidence>
<dbReference type="PIRSF" id="PIRSF011489">
    <property type="entry name" value="DUF479"/>
    <property type="match status" value="1"/>
</dbReference>
<evidence type="ECO:0000256" key="1">
    <source>
        <dbReference type="ARBA" id="ARBA00022516"/>
    </source>
</evidence>
<dbReference type="PANTHER" id="PTHR38764">
    <property type="entry name" value="ACYL CARRIER PROTEIN PHOSPHODIESTERASE"/>
    <property type="match status" value="1"/>
</dbReference>
<dbReference type="InterPro" id="IPR007431">
    <property type="entry name" value="ACP_PD"/>
</dbReference>
<dbReference type="GO" id="GO:0008770">
    <property type="term" value="F:[acyl-carrier-protein] phosphodiesterase activity"/>
    <property type="evidence" value="ECO:0007669"/>
    <property type="project" value="InterPro"/>
</dbReference>
<dbReference type="Proteomes" id="UP000636010">
    <property type="component" value="Unassembled WGS sequence"/>
</dbReference>
<dbReference type="AlphaFoldDB" id="A0A2T4DQ44"/>
<dbReference type="GO" id="GO:0006633">
    <property type="term" value="P:fatty acid biosynthetic process"/>
    <property type="evidence" value="ECO:0007669"/>
    <property type="project" value="InterPro"/>
</dbReference>
<dbReference type="EMBL" id="BMEC01000014">
    <property type="protein sequence ID" value="GGC49536.1"/>
    <property type="molecule type" value="Genomic_DNA"/>
</dbReference>
<organism evidence="5 6">
    <name type="scientific">Marivirga lumbricoides</name>
    <dbReference type="NCBI Taxonomy" id="1046115"/>
    <lineage>
        <taxon>Bacteria</taxon>
        <taxon>Pseudomonadati</taxon>
        <taxon>Bacteroidota</taxon>
        <taxon>Cytophagia</taxon>
        <taxon>Cytophagales</taxon>
        <taxon>Marivirgaceae</taxon>
        <taxon>Marivirga</taxon>
    </lineage>
</organism>
<keyword evidence="1" id="KW-0444">Lipid biosynthesis</keyword>
<dbReference type="EMBL" id="PYVU01000076">
    <property type="protein sequence ID" value="PTB95939.1"/>
    <property type="molecule type" value="Genomic_DNA"/>
</dbReference>